<evidence type="ECO:0000313" key="2">
    <source>
        <dbReference type="EMBL" id="WKW11811.1"/>
    </source>
</evidence>
<dbReference type="Pfam" id="PF13539">
    <property type="entry name" value="Peptidase_M15_4"/>
    <property type="match status" value="1"/>
</dbReference>
<dbReference type="AlphaFoldDB" id="A0AA49JZB5"/>
<protein>
    <submittedName>
        <fullName evidence="3">M15 family metallopeptidase</fullName>
    </submittedName>
</protein>
<proteinExistence type="predicted"/>
<dbReference type="CDD" id="cd14845">
    <property type="entry name" value="L-Ala-D-Glu_peptidase_like"/>
    <property type="match status" value="1"/>
</dbReference>
<dbReference type="GO" id="GO:0008233">
    <property type="term" value="F:peptidase activity"/>
    <property type="evidence" value="ECO:0007669"/>
    <property type="project" value="InterPro"/>
</dbReference>
<reference evidence="3" key="1">
    <citation type="submission" date="2023-07" db="EMBL/GenBank/DDBJ databases">
        <authorList>
            <person name="Haufschild T."/>
            <person name="Kallscheuer N."/>
            <person name="Hammer J."/>
            <person name="Kohn T."/>
            <person name="Kabuu M."/>
            <person name="Jogler M."/>
            <person name="Wohfarth N."/>
            <person name="Heuer A."/>
            <person name="Rohde M."/>
            <person name="van Teeseling M.C.F."/>
            <person name="Jogler C."/>
        </authorList>
    </citation>
    <scope>NUCLEOTIDE SEQUENCE</scope>
    <source>
        <strain evidence="2">Strain 138</strain>
        <strain evidence="3">Strain 318</strain>
    </source>
</reference>
<dbReference type="RefSeq" id="WP_367887498.1">
    <property type="nucleotide sequence ID" value="NZ_CP130612.1"/>
</dbReference>
<evidence type="ECO:0000259" key="1">
    <source>
        <dbReference type="Pfam" id="PF13539"/>
    </source>
</evidence>
<evidence type="ECO:0000313" key="4">
    <source>
        <dbReference type="Proteomes" id="UP001229955"/>
    </source>
</evidence>
<dbReference type="Proteomes" id="UP001229955">
    <property type="component" value="Chromosome"/>
</dbReference>
<dbReference type="EMBL" id="CP130612">
    <property type="protein sequence ID" value="WKW11811.1"/>
    <property type="molecule type" value="Genomic_DNA"/>
</dbReference>
<sequence>MTAPAAARAAVAAPRVWRPIPADRSLTRLAPAMAAAIVAAEAACRESGLLVLRFETSRSRARQEWLYAQGREVRPPERIVTKASSALRSWHGYGLAVDFIHPKLHWGAPEQWWQDVAAIVTPHGLAWGGDWPTLPDVPHYQWARCSIAPRVADRTDYARGDLAAVWARYGADIAPGTQVAA</sequence>
<dbReference type="InterPro" id="IPR009045">
    <property type="entry name" value="Zn_M74/Hedgehog-like"/>
</dbReference>
<accession>A0AA49JTT9</accession>
<organism evidence="3 4">
    <name type="scientific">Pseudogemmatithrix spongiicola</name>
    <dbReference type="NCBI Taxonomy" id="3062599"/>
    <lineage>
        <taxon>Bacteria</taxon>
        <taxon>Pseudomonadati</taxon>
        <taxon>Gemmatimonadota</taxon>
        <taxon>Gemmatimonadia</taxon>
        <taxon>Gemmatimonadales</taxon>
        <taxon>Gemmatimonadaceae</taxon>
        <taxon>Pseudogemmatithrix</taxon>
    </lineage>
</organism>
<dbReference type="EMBL" id="CP130613">
    <property type="protein sequence ID" value="WKW14721.1"/>
    <property type="molecule type" value="Genomic_DNA"/>
</dbReference>
<gene>
    <name evidence="2" type="ORF">Strain138_001077</name>
    <name evidence="3" type="ORF">Strain318_001077</name>
</gene>
<accession>A0AA49JZB5</accession>
<dbReference type="KEGG" id="pspc:Strain318_001077"/>
<feature type="domain" description="Peptidase M15C" evidence="1">
    <location>
        <begin position="84"/>
        <end position="142"/>
    </location>
</feature>
<dbReference type="SUPFAM" id="SSF55166">
    <property type="entry name" value="Hedgehog/DD-peptidase"/>
    <property type="match status" value="1"/>
</dbReference>
<evidence type="ECO:0000313" key="3">
    <source>
        <dbReference type="EMBL" id="WKW14721.1"/>
    </source>
</evidence>
<name>A0AA49JZB5_9BACT</name>
<dbReference type="Gene3D" id="3.30.1380.10">
    <property type="match status" value="1"/>
</dbReference>
<keyword evidence="4" id="KW-1185">Reference proteome</keyword>
<dbReference type="InterPro" id="IPR039561">
    <property type="entry name" value="Peptidase_M15C"/>
</dbReference>